<gene>
    <name evidence="1" type="ORF">GCM10009425_48710</name>
</gene>
<reference evidence="2" key="1">
    <citation type="journal article" date="2019" name="Int. J. Syst. Evol. Microbiol.">
        <title>The Global Catalogue of Microorganisms (GCM) 10K type strain sequencing project: providing services to taxonomists for standard genome sequencing and annotation.</title>
        <authorList>
            <consortium name="The Broad Institute Genomics Platform"/>
            <consortium name="The Broad Institute Genome Sequencing Center for Infectious Disease"/>
            <person name="Wu L."/>
            <person name="Ma J."/>
        </authorList>
    </citation>
    <scope>NUCLEOTIDE SEQUENCE [LARGE SCALE GENOMIC DNA]</scope>
    <source>
        <strain evidence="2">JCM 13501</strain>
    </source>
</reference>
<accession>A0ABQ2H587</accession>
<evidence type="ECO:0000313" key="1">
    <source>
        <dbReference type="EMBL" id="GGM32466.1"/>
    </source>
</evidence>
<proteinExistence type="predicted"/>
<dbReference type="Proteomes" id="UP000616499">
    <property type="component" value="Unassembled WGS sequence"/>
</dbReference>
<protein>
    <submittedName>
        <fullName evidence="1">Uncharacterized protein</fullName>
    </submittedName>
</protein>
<comment type="caution">
    <text evidence="1">The sequence shown here is derived from an EMBL/GenBank/DDBJ whole genome shotgun (WGS) entry which is preliminary data.</text>
</comment>
<keyword evidence="2" id="KW-1185">Reference proteome</keyword>
<organism evidence="1 2">
    <name type="scientific">Pseudomonas asuensis</name>
    <dbReference type="NCBI Taxonomy" id="1825787"/>
    <lineage>
        <taxon>Bacteria</taxon>
        <taxon>Pseudomonadati</taxon>
        <taxon>Pseudomonadota</taxon>
        <taxon>Gammaproteobacteria</taxon>
        <taxon>Pseudomonadales</taxon>
        <taxon>Pseudomonadaceae</taxon>
        <taxon>Pseudomonas</taxon>
    </lineage>
</organism>
<sequence>MRISLSLAGVIHRQGSIAYEQYFYPGGSSSPYPGRHLCSDQTHPNAMRLFLCERLELRTQPDKEIDKQKTLPSAYDQTQGFWAGAVIAQALLYPQEALMLCLSQTCLICRAAMGVNELTADLTKDLTATFLKVS</sequence>
<name>A0ABQ2H587_9PSED</name>
<dbReference type="RefSeq" id="WP_188868713.1">
    <property type="nucleotide sequence ID" value="NZ_BMNW01000036.1"/>
</dbReference>
<dbReference type="EMBL" id="BMNW01000036">
    <property type="protein sequence ID" value="GGM32466.1"/>
    <property type="molecule type" value="Genomic_DNA"/>
</dbReference>
<evidence type="ECO:0000313" key="2">
    <source>
        <dbReference type="Proteomes" id="UP000616499"/>
    </source>
</evidence>